<evidence type="ECO:0000256" key="4">
    <source>
        <dbReference type="ARBA" id="ARBA00023125"/>
    </source>
</evidence>
<dbReference type="EMBL" id="JACGWJ010000001">
    <property type="protein sequence ID" value="KAL0440850.1"/>
    <property type="molecule type" value="Genomic_DNA"/>
</dbReference>
<evidence type="ECO:0000256" key="1">
    <source>
        <dbReference type="ARBA" id="ARBA00004123"/>
    </source>
</evidence>
<dbReference type="Pfam" id="PF20452">
    <property type="entry name" value="Calmod_bind_C"/>
    <property type="match status" value="1"/>
</dbReference>
<feature type="domain" description="Calmodulin binding protein-like N-terminal" evidence="9">
    <location>
        <begin position="135"/>
        <end position="220"/>
    </location>
</feature>
<evidence type="ECO:0000256" key="5">
    <source>
        <dbReference type="ARBA" id="ARBA00023159"/>
    </source>
</evidence>
<organism evidence="12">
    <name type="scientific">Sesamum radiatum</name>
    <name type="common">Black benniseed</name>
    <dbReference type="NCBI Taxonomy" id="300843"/>
    <lineage>
        <taxon>Eukaryota</taxon>
        <taxon>Viridiplantae</taxon>
        <taxon>Streptophyta</taxon>
        <taxon>Embryophyta</taxon>
        <taxon>Tracheophyta</taxon>
        <taxon>Spermatophyta</taxon>
        <taxon>Magnoliopsida</taxon>
        <taxon>eudicotyledons</taxon>
        <taxon>Gunneridae</taxon>
        <taxon>Pentapetalae</taxon>
        <taxon>asterids</taxon>
        <taxon>lamiids</taxon>
        <taxon>Lamiales</taxon>
        <taxon>Pedaliaceae</taxon>
        <taxon>Sesamum</taxon>
    </lineage>
</organism>
<dbReference type="GO" id="GO:0043565">
    <property type="term" value="F:sequence-specific DNA binding"/>
    <property type="evidence" value="ECO:0007669"/>
    <property type="project" value="TreeGrafter"/>
</dbReference>
<reference evidence="12" key="2">
    <citation type="journal article" date="2024" name="Plant">
        <title>Genomic evolution and insights into agronomic trait innovations of Sesamum species.</title>
        <authorList>
            <person name="Miao H."/>
            <person name="Wang L."/>
            <person name="Qu L."/>
            <person name="Liu H."/>
            <person name="Sun Y."/>
            <person name="Le M."/>
            <person name="Wang Q."/>
            <person name="Wei S."/>
            <person name="Zheng Y."/>
            <person name="Lin W."/>
            <person name="Duan Y."/>
            <person name="Cao H."/>
            <person name="Xiong S."/>
            <person name="Wang X."/>
            <person name="Wei L."/>
            <person name="Li C."/>
            <person name="Ma Q."/>
            <person name="Ju M."/>
            <person name="Zhao R."/>
            <person name="Li G."/>
            <person name="Mu C."/>
            <person name="Tian Q."/>
            <person name="Mei H."/>
            <person name="Zhang T."/>
            <person name="Gao T."/>
            <person name="Zhang H."/>
        </authorList>
    </citation>
    <scope>NUCLEOTIDE SEQUENCE</scope>
    <source>
        <strain evidence="12">G02</strain>
    </source>
</reference>
<evidence type="ECO:0000259" key="11">
    <source>
        <dbReference type="Pfam" id="PF20452"/>
    </source>
</evidence>
<keyword evidence="5" id="KW-0010">Activator</keyword>
<dbReference type="PANTHER" id="PTHR31713">
    <property type="entry name" value="OS02G0177800 PROTEIN"/>
    <property type="match status" value="1"/>
</dbReference>
<dbReference type="Pfam" id="PF20451">
    <property type="entry name" value="Calmod_bind_M"/>
    <property type="match status" value="1"/>
</dbReference>
<feature type="coiled-coil region" evidence="8">
    <location>
        <begin position="59"/>
        <end position="107"/>
    </location>
</feature>
<sequence length="539" mass="61526">MSSSWNFMGFCQFENIVTLNVTQDELEGAMSSFPRFAGVNELTIDDLIDRIEEQVKSGNRMVEEEVRSTNTRIQELQGTKTRTYEELKLTEARIDELNLRKKRVEEKWKLTQTRRFARLKRIFEAGNCTSAQRNLRLEFRHKMSQPILTGEEIKGDGNTFIEVALIDAKGNVVVTEPEASADVEIVVLNGKADSWRADDSTDEKFKEDCPRNGRKEAFSGRKCMPKATKSRDFVMISGLEITGSTRLHLCPMKYPRLINVGRGGKIEKHLQEKNIYTVEDFLIQLLINPEGLKRIVNVRGKKWDATVKNARECQNSKRMYCYINHWQNIGVAFTVLGDLSGLYLKSQYVPTTMLSENHKACFKVLASAYKHWQEVMSFDDENSLLQYFTGFSTFMDPLNSLKPHYDHGGCEIIGGSSSRSNFLFQGIASATNSTRKAGTEDFCSFGTDDVETIFDAPMQLSPQLPFYPETMLDLEEFFHQNNDSNWQVKGPVNEQNCDEQVAETAVAFADTHIRNLVEKIVLCINMVLNQKKSIYGRYP</sequence>
<dbReference type="InterPro" id="IPR046829">
    <property type="entry name" value="Calmod_bind_C"/>
</dbReference>
<dbReference type="InterPro" id="IPR046830">
    <property type="entry name" value="Calmod_bind_M"/>
</dbReference>
<keyword evidence="6" id="KW-0804">Transcription</keyword>
<evidence type="ECO:0000256" key="7">
    <source>
        <dbReference type="ARBA" id="ARBA00023242"/>
    </source>
</evidence>
<keyword evidence="7" id="KW-0539">Nucleus</keyword>
<dbReference type="AlphaFoldDB" id="A0AAW2WKT0"/>
<reference evidence="12" key="1">
    <citation type="submission" date="2020-06" db="EMBL/GenBank/DDBJ databases">
        <authorList>
            <person name="Li T."/>
            <person name="Hu X."/>
            <person name="Zhang T."/>
            <person name="Song X."/>
            <person name="Zhang H."/>
            <person name="Dai N."/>
            <person name="Sheng W."/>
            <person name="Hou X."/>
            <person name="Wei L."/>
        </authorList>
    </citation>
    <scope>NUCLEOTIDE SEQUENCE</scope>
    <source>
        <strain evidence="12">G02</strain>
        <tissue evidence="12">Leaf</tissue>
    </source>
</reference>
<comment type="caution">
    <text evidence="12">The sequence shown here is derived from an EMBL/GenBank/DDBJ whole genome shotgun (WGS) entry which is preliminary data.</text>
</comment>
<accession>A0AAW2WKT0</accession>
<evidence type="ECO:0000259" key="10">
    <source>
        <dbReference type="Pfam" id="PF20451"/>
    </source>
</evidence>
<name>A0AAW2WKT0_SESRA</name>
<keyword evidence="8" id="KW-0175">Coiled coil</keyword>
<dbReference type="InterPro" id="IPR012416">
    <property type="entry name" value="CBP60"/>
</dbReference>
<evidence type="ECO:0000256" key="3">
    <source>
        <dbReference type="ARBA" id="ARBA00023015"/>
    </source>
</evidence>
<dbReference type="GO" id="GO:0003700">
    <property type="term" value="F:DNA-binding transcription factor activity"/>
    <property type="evidence" value="ECO:0007669"/>
    <property type="project" value="TreeGrafter"/>
</dbReference>
<comment type="subcellular location">
    <subcellularLocation>
        <location evidence="1">Nucleus</location>
    </subcellularLocation>
</comment>
<dbReference type="GO" id="GO:0005516">
    <property type="term" value="F:calmodulin binding"/>
    <property type="evidence" value="ECO:0007669"/>
    <property type="project" value="InterPro"/>
</dbReference>
<dbReference type="GO" id="GO:0005634">
    <property type="term" value="C:nucleus"/>
    <property type="evidence" value="ECO:0007669"/>
    <property type="project" value="UniProtKB-SubCell"/>
</dbReference>
<proteinExistence type="inferred from homology"/>
<dbReference type="InterPro" id="IPR046831">
    <property type="entry name" value="Calmodulin_bind_N"/>
</dbReference>
<dbReference type="PANTHER" id="PTHR31713:SF14">
    <property type="entry name" value="CALMODULIN-BINDING PROTEIN 60 A"/>
    <property type="match status" value="1"/>
</dbReference>
<evidence type="ECO:0000256" key="6">
    <source>
        <dbReference type="ARBA" id="ARBA00023163"/>
    </source>
</evidence>
<gene>
    <name evidence="12" type="ORF">Sradi_0023900</name>
</gene>
<evidence type="ECO:0000256" key="2">
    <source>
        <dbReference type="ARBA" id="ARBA00007214"/>
    </source>
</evidence>
<evidence type="ECO:0000313" key="12">
    <source>
        <dbReference type="EMBL" id="KAL0440850.1"/>
    </source>
</evidence>
<feature type="domain" description="Calmodulin binding protein C-terminal" evidence="11">
    <location>
        <begin position="320"/>
        <end position="376"/>
    </location>
</feature>
<feature type="domain" description="Calmodulin binding protein central" evidence="10">
    <location>
        <begin position="256"/>
        <end position="313"/>
    </location>
</feature>
<protein>
    <submittedName>
        <fullName evidence="12">Calmodulin-binding protein 60 C</fullName>
    </submittedName>
</protein>
<dbReference type="Pfam" id="PF07887">
    <property type="entry name" value="Calmodulin_bind"/>
    <property type="match status" value="1"/>
</dbReference>
<evidence type="ECO:0000259" key="9">
    <source>
        <dbReference type="Pfam" id="PF07887"/>
    </source>
</evidence>
<keyword evidence="4" id="KW-0238">DNA-binding</keyword>
<comment type="similarity">
    <text evidence="2">Belongs to the plant ACBP60 protein family.</text>
</comment>
<dbReference type="GO" id="GO:0080142">
    <property type="term" value="P:regulation of salicylic acid biosynthetic process"/>
    <property type="evidence" value="ECO:0007669"/>
    <property type="project" value="TreeGrafter"/>
</dbReference>
<keyword evidence="3" id="KW-0805">Transcription regulation</keyword>
<evidence type="ECO:0000256" key="8">
    <source>
        <dbReference type="SAM" id="Coils"/>
    </source>
</evidence>